<protein>
    <recommendedName>
        <fullName evidence="5">Phosphoenolpyruvate synthase</fullName>
    </recommendedName>
</protein>
<dbReference type="InterPro" id="IPR013815">
    <property type="entry name" value="ATP_grasp_subdomain_1"/>
</dbReference>
<dbReference type="Proteomes" id="UP000807309">
    <property type="component" value="Unassembled WGS sequence"/>
</dbReference>
<dbReference type="InterPro" id="IPR036637">
    <property type="entry name" value="Phosphohistidine_dom_sf"/>
</dbReference>
<dbReference type="InterPro" id="IPR051549">
    <property type="entry name" value="PEP_Utilizing_Enz"/>
</dbReference>
<name>A0ABS0CDT1_9NOCA</name>
<evidence type="ECO:0000313" key="3">
    <source>
        <dbReference type="EMBL" id="MBF6228426.1"/>
    </source>
</evidence>
<dbReference type="Pfam" id="PF01326">
    <property type="entry name" value="PPDK_N"/>
    <property type="match status" value="1"/>
</dbReference>
<accession>A0ABS0CDT1</accession>
<dbReference type="EMBL" id="JADLRE010000022">
    <property type="protein sequence ID" value="MBF6228426.1"/>
    <property type="molecule type" value="Genomic_DNA"/>
</dbReference>
<sequence length="915" mass="98615">MTSTTSGAILRAEALAADPAAATHAGAKAANLARLRAAGHLVPPFVVLGTDTCARLLAPSAAAVADLLAGLDPHDPAALRSVSTRIRALVEGQPLPGDIAAELDTAVAELSSPGSAAAADVRFAVRSSVRGEDSATDSFAGQLDTVLNVPAAGLPAAIGTVLASAWSERALFYRARRGLDDAPVACAVVVQVLLDSAVSGVVFSCNPQTGDPSEAVVAAALGLGEGVVAGTVDCDTYFVDRATGAITSRIVAEKRSRVVPSRNGPRTTVEELAVPVTDAALSDPTIRELAQVAGELADHFGGPQDIEFAYTPDGRLHLLQARPVTATGARETVFDNVNVAESYPGLSSPLTFSVLRAAYERVFRACHRDFGATARIVERNAADLYPYLVATARGRIYYNISNWYRLFLEIPGMDFAIEGWEAALNIENRYQRPPAPARGIDRLRATALRSRVFAIILLGWLRLPRRLRAFFTALAAATDDLERRLDQDTPERERDAHALLAWTERFFDELVPAYSVQIFNDFLAQQMFHVVGLQLRRAGSAEDAALTLRNELFCGEDGVDSVDPVRSALALTAQVRADSALRALFDGPATAFEVWTALSEDRFANFHAACLRHIREFGDRTVDELKLETDPLGEHPERLVPMLRNYLRGGQNAEDMIAREQAIRRAAERAADDLFAGKLVQRWVFRFALRLAREHVKQRENMRLGRSRSFGLVKRVFREYGRRLHNDGLLSDPRDIFWLTYEEIAALTRGTAVDTDTTRTVAVRKADYERWRAQRLPSRIVTTGIAAAGIADVALEEPGESVAAGARVLHGIGCAPGRVEAPALVLRSPDPDVAIDGQILVASTTDPGWVFLMVAAGGLVSERGSLLSHTAIIGRELGIPTVVGVPGVTGLIDNGEVLVLDGRAGTVTLGQEQRR</sequence>
<evidence type="ECO:0008006" key="5">
    <source>
        <dbReference type="Google" id="ProtNLM"/>
    </source>
</evidence>
<feature type="domain" description="PEP-utilising enzyme mobile" evidence="1">
    <location>
        <begin position="836"/>
        <end position="905"/>
    </location>
</feature>
<dbReference type="SUPFAM" id="SSF56059">
    <property type="entry name" value="Glutathione synthetase ATP-binding domain-like"/>
    <property type="match status" value="1"/>
</dbReference>
<dbReference type="InterPro" id="IPR002192">
    <property type="entry name" value="PPDK_AMP/ATP-bd"/>
</dbReference>
<organism evidence="3 4">
    <name type="scientific">Nocardia abscessus</name>
    <dbReference type="NCBI Taxonomy" id="120957"/>
    <lineage>
        <taxon>Bacteria</taxon>
        <taxon>Bacillati</taxon>
        <taxon>Actinomycetota</taxon>
        <taxon>Actinomycetes</taxon>
        <taxon>Mycobacteriales</taxon>
        <taxon>Nocardiaceae</taxon>
        <taxon>Nocardia</taxon>
    </lineage>
</organism>
<dbReference type="RefSeq" id="WP_195035332.1">
    <property type="nucleotide sequence ID" value="NZ_JADLRE010000022.1"/>
</dbReference>
<dbReference type="InterPro" id="IPR008279">
    <property type="entry name" value="PEP-util_enz_mobile_dom"/>
</dbReference>
<evidence type="ECO:0000259" key="1">
    <source>
        <dbReference type="Pfam" id="PF00391"/>
    </source>
</evidence>
<comment type="caution">
    <text evidence="3">The sequence shown here is derived from an EMBL/GenBank/DDBJ whole genome shotgun (WGS) entry which is preliminary data.</text>
</comment>
<dbReference type="Gene3D" id="3.30.470.20">
    <property type="entry name" value="ATP-grasp fold, B domain"/>
    <property type="match status" value="1"/>
</dbReference>
<evidence type="ECO:0000313" key="4">
    <source>
        <dbReference type="Proteomes" id="UP000807309"/>
    </source>
</evidence>
<dbReference type="PANTHER" id="PTHR43615">
    <property type="entry name" value="PHOSPHOENOLPYRUVATE SYNTHASE-RELATED"/>
    <property type="match status" value="1"/>
</dbReference>
<dbReference type="Gene3D" id="3.30.1490.20">
    <property type="entry name" value="ATP-grasp fold, A domain"/>
    <property type="match status" value="1"/>
</dbReference>
<evidence type="ECO:0000259" key="2">
    <source>
        <dbReference type="Pfam" id="PF01326"/>
    </source>
</evidence>
<gene>
    <name evidence="3" type="ORF">IU470_25375</name>
</gene>
<dbReference type="Pfam" id="PF00391">
    <property type="entry name" value="PEP-utilizers"/>
    <property type="match status" value="1"/>
</dbReference>
<dbReference type="Gene3D" id="3.50.30.10">
    <property type="entry name" value="Phosphohistidine domain"/>
    <property type="match status" value="1"/>
</dbReference>
<reference evidence="3 4" key="1">
    <citation type="submission" date="2020-10" db="EMBL/GenBank/DDBJ databases">
        <title>Identification of Nocardia species via Next-generation sequencing and recognition of intraspecies genetic diversity.</title>
        <authorList>
            <person name="Li P."/>
            <person name="Li P."/>
            <person name="Lu B."/>
        </authorList>
    </citation>
    <scope>NUCLEOTIDE SEQUENCE [LARGE SCALE GENOMIC DNA]</scope>
    <source>
        <strain evidence="3 4">N-11</strain>
    </source>
</reference>
<proteinExistence type="predicted"/>
<keyword evidence="4" id="KW-1185">Reference proteome</keyword>
<dbReference type="PANTHER" id="PTHR43615:SF1">
    <property type="entry name" value="PPDK_N DOMAIN-CONTAINING PROTEIN"/>
    <property type="match status" value="1"/>
</dbReference>
<dbReference type="SUPFAM" id="SSF52009">
    <property type="entry name" value="Phosphohistidine domain"/>
    <property type="match status" value="1"/>
</dbReference>
<feature type="domain" description="Pyruvate phosphate dikinase AMP/ATP-binding" evidence="2">
    <location>
        <begin position="24"/>
        <end position="331"/>
    </location>
</feature>